<gene>
    <name evidence="1" type="ORF">G2W53_014230</name>
</gene>
<keyword evidence="2" id="KW-1185">Reference proteome</keyword>
<reference evidence="1" key="1">
    <citation type="submission" date="2020-09" db="EMBL/GenBank/DDBJ databases">
        <title>Genome-Enabled Discovery of Anthraquinone Biosynthesis in Senna tora.</title>
        <authorList>
            <person name="Kang S.-H."/>
            <person name="Pandey R.P."/>
            <person name="Lee C.-M."/>
            <person name="Sim J.-S."/>
            <person name="Jeong J.-T."/>
            <person name="Choi B.-S."/>
            <person name="Jung M."/>
            <person name="Ginzburg D."/>
            <person name="Zhao K."/>
            <person name="Won S.Y."/>
            <person name="Oh T.-J."/>
            <person name="Yu Y."/>
            <person name="Kim N.-H."/>
            <person name="Lee O.R."/>
            <person name="Lee T.-H."/>
            <person name="Bashyal P."/>
            <person name="Kim T.-S."/>
            <person name="Lee W.-H."/>
            <person name="Kawkins C."/>
            <person name="Kim C.-K."/>
            <person name="Kim J.S."/>
            <person name="Ahn B.O."/>
            <person name="Rhee S.Y."/>
            <person name="Sohng J.K."/>
        </authorList>
    </citation>
    <scope>NUCLEOTIDE SEQUENCE</scope>
    <source>
        <tissue evidence="1">Leaf</tissue>
    </source>
</reference>
<comment type="caution">
    <text evidence="1">The sequence shown here is derived from an EMBL/GenBank/DDBJ whole genome shotgun (WGS) entry which is preliminary data.</text>
</comment>
<organism evidence="1 2">
    <name type="scientific">Senna tora</name>
    <dbReference type="NCBI Taxonomy" id="362788"/>
    <lineage>
        <taxon>Eukaryota</taxon>
        <taxon>Viridiplantae</taxon>
        <taxon>Streptophyta</taxon>
        <taxon>Embryophyta</taxon>
        <taxon>Tracheophyta</taxon>
        <taxon>Spermatophyta</taxon>
        <taxon>Magnoliopsida</taxon>
        <taxon>eudicotyledons</taxon>
        <taxon>Gunneridae</taxon>
        <taxon>Pentapetalae</taxon>
        <taxon>rosids</taxon>
        <taxon>fabids</taxon>
        <taxon>Fabales</taxon>
        <taxon>Fabaceae</taxon>
        <taxon>Caesalpinioideae</taxon>
        <taxon>Cassia clade</taxon>
        <taxon>Senna</taxon>
    </lineage>
</organism>
<name>A0A834WT55_9FABA</name>
<proteinExistence type="predicted"/>
<evidence type="ECO:0000313" key="1">
    <source>
        <dbReference type="EMBL" id="KAF7831897.1"/>
    </source>
</evidence>
<dbReference type="Proteomes" id="UP000634136">
    <property type="component" value="Unassembled WGS sequence"/>
</dbReference>
<evidence type="ECO:0000313" key="2">
    <source>
        <dbReference type="Proteomes" id="UP000634136"/>
    </source>
</evidence>
<protein>
    <submittedName>
        <fullName evidence="1">Uncharacterized protein</fullName>
    </submittedName>
</protein>
<accession>A0A834WT55</accession>
<dbReference type="AlphaFoldDB" id="A0A834WT55"/>
<dbReference type="EMBL" id="JAAIUW010000005">
    <property type="protein sequence ID" value="KAF7831897.1"/>
    <property type="molecule type" value="Genomic_DNA"/>
</dbReference>
<sequence length="40" mass="4369">MGELDKVESFLLDRRRTLVGSGLPVMIFGAKDVRGGFSVD</sequence>